<evidence type="ECO:0000313" key="2">
    <source>
        <dbReference type="Proteomes" id="UP000306378"/>
    </source>
</evidence>
<comment type="caution">
    <text evidence="1">The sequence shown here is derived from an EMBL/GenBank/DDBJ whole genome shotgun (WGS) entry which is preliminary data.</text>
</comment>
<gene>
    <name evidence="1" type="ORF">FEK34_28150</name>
</gene>
<reference evidence="1 2" key="1">
    <citation type="submission" date="2019-05" db="EMBL/GenBank/DDBJ databases">
        <title>Genomes sequences of two Nocardia cyriacigeorgica environmental isolates, type strains Nocardia asteroides ATCC 19247 and Nocardia cyriacigeorgica DSM 44484.</title>
        <authorList>
            <person name="Vautrin F."/>
            <person name="Bergeron E."/>
            <person name="Dubost A."/>
            <person name="Abrouk D."/>
            <person name="Rodriguez Nava V."/>
            <person name="Pujic P."/>
        </authorList>
    </citation>
    <scope>NUCLEOTIDE SEQUENCE [LARGE SCALE GENOMIC DNA]</scope>
    <source>
        <strain evidence="1 2">EML 446</strain>
    </source>
</reference>
<dbReference type="AlphaFoldDB" id="A0A5R8NB59"/>
<dbReference type="Proteomes" id="UP000306378">
    <property type="component" value="Unassembled WGS sequence"/>
</dbReference>
<dbReference type="GO" id="GO:0006310">
    <property type="term" value="P:DNA recombination"/>
    <property type="evidence" value="ECO:0007669"/>
    <property type="project" value="InterPro"/>
</dbReference>
<name>A0A5R8NB59_9NOCA</name>
<dbReference type="Gene3D" id="3.30.1330.70">
    <property type="entry name" value="Holliday junction resolvase RusA"/>
    <property type="match status" value="1"/>
</dbReference>
<dbReference type="EMBL" id="VBUT01000014">
    <property type="protein sequence ID" value="TLF72898.1"/>
    <property type="molecule type" value="Genomic_DNA"/>
</dbReference>
<sequence>MTPIGSDVQRILDMFAALGLGDVSDSFEMVTIPGAPWSKFRPRFRRNGHAYSKPEDRDAELRTATYLRRVVKQPYTGNVGLACLFFRPNRQRIDTDNLIKHVCDAANGVLWLDDSQCTAVMGIIELDAERPRTVVGIGRHVSSLLRGTDATAPCAVCGQPIPMDGHRGRPPKTCSPECRQASRGHPDLSLPVPCGHCKNHFRRKTRTSRYCSETCRTDALRAKARAKARPNSRCTSCGTELAHKRGGRCRKCWLADPSGHLTDQEVQPHE</sequence>
<dbReference type="GO" id="GO:0000287">
    <property type="term" value="F:magnesium ion binding"/>
    <property type="evidence" value="ECO:0007669"/>
    <property type="project" value="InterPro"/>
</dbReference>
<dbReference type="GO" id="GO:0006281">
    <property type="term" value="P:DNA repair"/>
    <property type="evidence" value="ECO:0007669"/>
    <property type="project" value="InterPro"/>
</dbReference>
<proteinExistence type="predicted"/>
<dbReference type="InterPro" id="IPR036614">
    <property type="entry name" value="RusA-like_sf"/>
</dbReference>
<dbReference type="Pfam" id="PF05866">
    <property type="entry name" value="RusA"/>
    <property type="match status" value="1"/>
</dbReference>
<evidence type="ECO:0000313" key="1">
    <source>
        <dbReference type="EMBL" id="TLF72898.1"/>
    </source>
</evidence>
<organism evidence="1 2">
    <name type="scientific">Nocardia cyriacigeorgica</name>
    <dbReference type="NCBI Taxonomy" id="135487"/>
    <lineage>
        <taxon>Bacteria</taxon>
        <taxon>Bacillati</taxon>
        <taxon>Actinomycetota</taxon>
        <taxon>Actinomycetes</taxon>
        <taxon>Mycobacteriales</taxon>
        <taxon>Nocardiaceae</taxon>
        <taxon>Nocardia</taxon>
    </lineage>
</organism>
<protein>
    <submittedName>
        <fullName evidence="1">RusA family crossover junction endodeoxyribonuclease</fullName>
    </submittedName>
</protein>
<dbReference type="SUPFAM" id="SSF103084">
    <property type="entry name" value="Holliday junction resolvase RusA"/>
    <property type="match status" value="1"/>
</dbReference>
<accession>A0A5R8NB59</accession>
<dbReference type="InterPro" id="IPR008822">
    <property type="entry name" value="Endonuclease_RusA-like"/>
</dbReference>